<name>A0A8J3Z9T9_9ACTN</name>
<dbReference type="EMBL" id="BOPG01000033">
    <property type="protein sequence ID" value="GIJ57801.1"/>
    <property type="molecule type" value="Genomic_DNA"/>
</dbReference>
<dbReference type="RefSeq" id="WP_203997510.1">
    <property type="nucleotide sequence ID" value="NZ_BOPG01000033.1"/>
</dbReference>
<gene>
    <name evidence="1" type="ORF">Vau01_053170</name>
</gene>
<proteinExistence type="predicted"/>
<accession>A0A8J3Z9T9</accession>
<protein>
    <submittedName>
        <fullName evidence="1">Uncharacterized protein</fullName>
    </submittedName>
</protein>
<keyword evidence="2" id="KW-1185">Reference proteome</keyword>
<sequence>MKRVATADRTPRSVVVPRQWPAGSAGGGAVEHVRALARAGELAATAAAATDDDRRHLTAAVYRLTWPVVFEQLTRRIEIQRGHPACATSLRRMAADCLDKFEDDVEAVVFYVLKYATMEISDLEAWTCSRLTPATVDAHRRRRGARGALQRPRLPRWLADALGHDRWLTELATEILIWVGVTATAGTCLWPLDSWTQRRAVTTGDWRGADQATVAAEVEYVLRVMRQRPAWYASYVECPLGHKQPSVHSAPPGDGGRGVEPAPLALVERHEVEDARLRDLAASAVEAIGARIAGGEPAPAAVVDVLTVAFGGSDDLDLLNAAGADADTALTLLGDPRVVERVAAAVLSIVEEIAEEDAH</sequence>
<dbReference type="Proteomes" id="UP000612585">
    <property type="component" value="Unassembled WGS sequence"/>
</dbReference>
<evidence type="ECO:0000313" key="1">
    <source>
        <dbReference type="EMBL" id="GIJ57801.1"/>
    </source>
</evidence>
<dbReference type="AlphaFoldDB" id="A0A8J3Z9T9"/>
<reference evidence="1" key="1">
    <citation type="submission" date="2021-01" db="EMBL/GenBank/DDBJ databases">
        <title>Whole genome shotgun sequence of Virgisporangium aurantiacum NBRC 16421.</title>
        <authorList>
            <person name="Komaki H."/>
            <person name="Tamura T."/>
        </authorList>
    </citation>
    <scope>NUCLEOTIDE SEQUENCE</scope>
    <source>
        <strain evidence="1">NBRC 16421</strain>
    </source>
</reference>
<organism evidence="1 2">
    <name type="scientific">Virgisporangium aurantiacum</name>
    <dbReference type="NCBI Taxonomy" id="175570"/>
    <lineage>
        <taxon>Bacteria</taxon>
        <taxon>Bacillati</taxon>
        <taxon>Actinomycetota</taxon>
        <taxon>Actinomycetes</taxon>
        <taxon>Micromonosporales</taxon>
        <taxon>Micromonosporaceae</taxon>
        <taxon>Virgisporangium</taxon>
    </lineage>
</organism>
<comment type="caution">
    <text evidence="1">The sequence shown here is derived from an EMBL/GenBank/DDBJ whole genome shotgun (WGS) entry which is preliminary data.</text>
</comment>
<evidence type="ECO:0000313" key="2">
    <source>
        <dbReference type="Proteomes" id="UP000612585"/>
    </source>
</evidence>